<keyword evidence="14" id="KW-1185">Reference proteome</keyword>
<evidence type="ECO:0000256" key="10">
    <source>
        <dbReference type="SAM" id="SignalP"/>
    </source>
</evidence>
<evidence type="ECO:0000313" key="12">
    <source>
        <dbReference type="EMBL" id="ELU02128.1"/>
    </source>
</evidence>
<dbReference type="GO" id="GO:0005975">
    <property type="term" value="P:carbohydrate metabolic process"/>
    <property type="evidence" value="ECO:0007669"/>
    <property type="project" value="InterPro"/>
</dbReference>
<dbReference type="FunFam" id="1.50.10.10:FF:000023">
    <property type="entry name" value="Protein-glucosylgalactosylhydroxylysine glucosidase"/>
    <property type="match status" value="1"/>
</dbReference>
<keyword evidence="10" id="KW-0732">Signal</keyword>
<dbReference type="PANTHER" id="PTHR11051">
    <property type="entry name" value="GLYCOSYL HYDROLASE-RELATED"/>
    <property type="match status" value="1"/>
</dbReference>
<accession>R7UEB2</accession>
<feature type="region of interest" description="Disordered" evidence="9">
    <location>
        <begin position="38"/>
        <end position="69"/>
    </location>
</feature>
<dbReference type="STRING" id="283909.R7UEB2"/>
<dbReference type="SUPFAM" id="SSF48208">
    <property type="entry name" value="Six-hairpin glycosidases"/>
    <property type="match status" value="1"/>
</dbReference>
<comment type="catalytic activity">
    <reaction evidence="4">
        <text>(5R)-5-O-[alpha-D-glucosyl-(1-&gt;2)-beta-D-galactosyl]-5-hydroxy-L-lysyl-[collagen] + H2O = (5R)-5-O-(beta-D-galactosyl)-5-hydroxy-L-lysyl-[collagen] + D-glucose</text>
        <dbReference type="Rhea" id="RHEA:11068"/>
        <dbReference type="Rhea" id="RHEA-COMP:12753"/>
        <dbReference type="Rhea" id="RHEA-COMP:12754"/>
        <dbReference type="ChEBI" id="CHEBI:4167"/>
        <dbReference type="ChEBI" id="CHEBI:15377"/>
        <dbReference type="ChEBI" id="CHEBI:133443"/>
        <dbReference type="ChEBI" id="CHEBI:133452"/>
        <dbReference type="EC" id="3.2.1.107"/>
    </reaction>
</comment>
<dbReference type="Pfam" id="PF03632">
    <property type="entry name" value="Glyco_hydro_65m"/>
    <property type="match status" value="1"/>
</dbReference>
<proteinExistence type="inferred from homology"/>
<dbReference type="PANTHER" id="PTHR11051:SF8">
    <property type="entry name" value="PROTEIN-GLUCOSYLGALACTOSYLHYDROXYLYSINE GLUCOSIDASE"/>
    <property type="match status" value="1"/>
</dbReference>
<evidence type="ECO:0000256" key="4">
    <source>
        <dbReference type="ARBA" id="ARBA00051415"/>
    </source>
</evidence>
<dbReference type="Gene3D" id="2.60.420.10">
    <property type="entry name" value="Maltose phosphorylase, domain 3"/>
    <property type="match status" value="1"/>
</dbReference>
<reference evidence="12 14" key="2">
    <citation type="journal article" date="2013" name="Nature">
        <title>Insights into bilaterian evolution from three spiralian genomes.</title>
        <authorList>
            <person name="Simakov O."/>
            <person name="Marletaz F."/>
            <person name="Cho S.J."/>
            <person name="Edsinger-Gonzales E."/>
            <person name="Havlak P."/>
            <person name="Hellsten U."/>
            <person name="Kuo D.H."/>
            <person name="Larsson T."/>
            <person name="Lv J."/>
            <person name="Arendt D."/>
            <person name="Savage R."/>
            <person name="Osoegawa K."/>
            <person name="de Jong P."/>
            <person name="Grimwood J."/>
            <person name="Chapman J.A."/>
            <person name="Shapiro H."/>
            <person name="Aerts A."/>
            <person name="Otillar R.P."/>
            <person name="Terry A.Y."/>
            <person name="Boore J.L."/>
            <person name="Grigoriev I.V."/>
            <person name="Lindberg D.R."/>
            <person name="Seaver E.C."/>
            <person name="Weisblat D.A."/>
            <person name="Putnam N.H."/>
            <person name="Rokhsar D.S."/>
        </authorList>
    </citation>
    <scope>NUCLEOTIDE SEQUENCE</scope>
    <source>
        <strain evidence="12 14">I ESC-2004</strain>
    </source>
</reference>
<evidence type="ECO:0000256" key="9">
    <source>
        <dbReference type="SAM" id="MobiDB-lite"/>
    </source>
</evidence>
<name>R7UEB2_CAPTE</name>
<feature type="compositionally biased region" description="Basic and acidic residues" evidence="9">
    <location>
        <begin position="38"/>
        <end position="48"/>
    </location>
</feature>
<keyword evidence="2" id="KW-0378">Hydrolase</keyword>
<reference evidence="13" key="3">
    <citation type="submission" date="2015-06" db="UniProtKB">
        <authorList>
            <consortium name="EnsemblMetazoa"/>
        </authorList>
    </citation>
    <scope>IDENTIFICATION</scope>
</reference>
<dbReference type="AlphaFoldDB" id="R7UEB2"/>
<gene>
    <name evidence="12" type="ORF">CAPTEDRAFT_222476</name>
</gene>
<reference evidence="14" key="1">
    <citation type="submission" date="2012-12" db="EMBL/GenBank/DDBJ databases">
        <authorList>
            <person name="Hellsten U."/>
            <person name="Grimwood J."/>
            <person name="Chapman J.A."/>
            <person name="Shapiro H."/>
            <person name="Aerts A."/>
            <person name="Otillar R.P."/>
            <person name="Terry A.Y."/>
            <person name="Boore J.L."/>
            <person name="Simakov O."/>
            <person name="Marletaz F."/>
            <person name="Cho S.-J."/>
            <person name="Edsinger-Gonzales E."/>
            <person name="Havlak P."/>
            <person name="Kuo D.-H."/>
            <person name="Larsson T."/>
            <person name="Lv J."/>
            <person name="Arendt D."/>
            <person name="Savage R."/>
            <person name="Osoegawa K."/>
            <person name="de Jong P."/>
            <person name="Lindberg D.R."/>
            <person name="Seaver E.C."/>
            <person name="Weisblat D.A."/>
            <person name="Putnam N.H."/>
            <person name="Grigoriev I.V."/>
            <person name="Rokhsar D.S."/>
        </authorList>
    </citation>
    <scope>NUCLEOTIDE SEQUENCE</scope>
    <source>
        <strain evidence="14">I ESC-2004</strain>
    </source>
</reference>
<evidence type="ECO:0000256" key="1">
    <source>
        <dbReference type="ARBA" id="ARBA00006768"/>
    </source>
</evidence>
<evidence type="ECO:0000256" key="3">
    <source>
        <dbReference type="ARBA" id="ARBA00023295"/>
    </source>
</evidence>
<evidence type="ECO:0000256" key="8">
    <source>
        <dbReference type="ARBA" id="ARBA00079982"/>
    </source>
</evidence>
<keyword evidence="3" id="KW-0326">Glycosidase</keyword>
<evidence type="ECO:0000259" key="11">
    <source>
        <dbReference type="Pfam" id="PF03632"/>
    </source>
</evidence>
<evidence type="ECO:0000256" key="5">
    <source>
        <dbReference type="ARBA" id="ARBA00053339"/>
    </source>
</evidence>
<dbReference type="EMBL" id="KB304341">
    <property type="protein sequence ID" value="ELU02128.1"/>
    <property type="molecule type" value="Genomic_DNA"/>
</dbReference>
<dbReference type="EnsemblMetazoa" id="CapteT222476">
    <property type="protein sequence ID" value="CapteP222476"/>
    <property type="gene ID" value="CapteG222476"/>
</dbReference>
<dbReference type="InterPro" id="IPR012341">
    <property type="entry name" value="6hp_glycosidase-like_sf"/>
</dbReference>
<dbReference type="Proteomes" id="UP000014760">
    <property type="component" value="Unassembled WGS sequence"/>
</dbReference>
<feature type="chain" id="PRO_5008787932" description="Protein-glucosylgalactosylhydroxylysine glucosidase" evidence="10">
    <location>
        <begin position="22"/>
        <end position="832"/>
    </location>
</feature>
<comment type="similarity">
    <text evidence="1">Belongs to the glycosyl hydrolase 65 family.</text>
</comment>
<dbReference type="Gene3D" id="1.50.10.10">
    <property type="match status" value="1"/>
</dbReference>
<feature type="domain" description="Glycoside hydrolase family 65 central catalytic" evidence="11">
    <location>
        <begin position="363"/>
        <end position="570"/>
    </location>
</feature>
<dbReference type="OMA" id="WTSVPDH"/>
<evidence type="ECO:0000313" key="13">
    <source>
        <dbReference type="EnsemblMetazoa" id="CapteP222476"/>
    </source>
</evidence>
<dbReference type="InterPro" id="IPR008928">
    <property type="entry name" value="6-hairpin_glycosidase_sf"/>
</dbReference>
<organism evidence="12">
    <name type="scientific">Capitella teleta</name>
    <name type="common">Polychaete worm</name>
    <dbReference type="NCBI Taxonomy" id="283909"/>
    <lineage>
        <taxon>Eukaryota</taxon>
        <taxon>Metazoa</taxon>
        <taxon>Spiralia</taxon>
        <taxon>Lophotrochozoa</taxon>
        <taxon>Annelida</taxon>
        <taxon>Polychaeta</taxon>
        <taxon>Sedentaria</taxon>
        <taxon>Scolecida</taxon>
        <taxon>Capitellidae</taxon>
        <taxon>Capitella</taxon>
    </lineage>
</organism>
<dbReference type="EC" id="3.2.1.107" evidence="6"/>
<evidence type="ECO:0000256" key="2">
    <source>
        <dbReference type="ARBA" id="ARBA00022801"/>
    </source>
</evidence>
<dbReference type="HOGENOM" id="CLU_006285_4_1_1"/>
<protein>
    <recommendedName>
        <fullName evidence="7">Protein-glucosylgalactosylhydroxylysine glucosidase</fullName>
        <ecNumber evidence="6">3.2.1.107</ecNumber>
    </recommendedName>
    <alternativeName>
        <fullName evidence="8">Acid trehalase-like protein 1</fullName>
    </alternativeName>
</protein>
<feature type="signal peptide" evidence="10">
    <location>
        <begin position="1"/>
        <end position="21"/>
    </location>
</feature>
<comment type="function">
    <text evidence="5">Catalyzes the hydrolysis of glucose from the disaccharide unit linked to hydroxylysine residues of collagen and collagen-like proteins.</text>
</comment>
<dbReference type="OrthoDB" id="200349at2759"/>
<dbReference type="GO" id="GO:0047402">
    <property type="term" value="F:protein-glucosylgalactosylhydroxylysine glucosidase activity"/>
    <property type="evidence" value="ECO:0007669"/>
    <property type="project" value="UniProtKB-EC"/>
</dbReference>
<sequence length="832" mass="95427">MKSSRMRPILFLVAILAIAEGFQFPDIGDFFSNLHRENAEKKAEEPRSRSKRGTIGDENSADPWEVISSSLPTKSDKSVNTRYMPTISNGHIATTVYGDSIYMEGLYSGERKQTHRARIPPTIMARVNLSDPEMERQVRRKFSFDSKYGIFYENVTTDFAVIHQKIYMHQKLIRLFVVDMYAEKRNIGSSVGGGVIQRKYRKINETKDIKFLTEARSHNANWEIKGRPGDAGLSDEVSIFWSDPVTQYAIRGTQKEYRDTMVMSIDRHEGNARSEFDEAMLIINTKGADHLLKMHKDAWDATWDEGRVEIMGNQQINKISNFAQYYLLSAMPAMDPKTGDQNDHIHTGTSRTGLAWGGANDLHGGHVMWDSEIYILPAVLLFHPVTVREVLRFRTGTADAAKITAERYGAEGYHYAWESALTGMDVSPNSDICPVCSWRKYHVTGAVAWAIRQYYSATMDDEYSKSLLYDGCDISREIARFFADRAVYDPSAGRYNLVNVTGPDEHYINVNNNAYTMVLASLAIHWARYYSCICNRNSRDEIPDDWVHKATLFNLPFNNIQRLHYPHDGFDPEKDNKVKQADTVMLTYPLNWNMSHDIMRNDLDFYELLMDDDTPAMTWSWFTVGYKMVQEDLKMTSFFHRSYQDYMQDPFKIWTEYKEGVGSNPDTKSSVNFLPGMGGFMQSIIYGFAGIRVRPQMLEFHNPTPPPDSSELRLWGLKYLGNKLNIFIEQTGSVTIEVVKENAVRPLVLRYNDTSAMTKTLRQGAVEQIEKAQVGFYIFTERISGCEHPRDYIYMPWGYSPFIDASPMLTPSLVVMNTLFSTCHEEVLFDRS</sequence>
<evidence type="ECO:0000256" key="7">
    <source>
        <dbReference type="ARBA" id="ARBA00071505"/>
    </source>
</evidence>
<dbReference type="InterPro" id="IPR005195">
    <property type="entry name" value="Glyco_hydro_65_M"/>
</dbReference>
<dbReference type="EMBL" id="AMQN01008986">
    <property type="status" value="NOT_ANNOTATED_CDS"/>
    <property type="molecule type" value="Genomic_DNA"/>
</dbReference>
<evidence type="ECO:0000313" key="14">
    <source>
        <dbReference type="Proteomes" id="UP000014760"/>
    </source>
</evidence>
<evidence type="ECO:0000256" key="6">
    <source>
        <dbReference type="ARBA" id="ARBA00066430"/>
    </source>
</evidence>